<dbReference type="Proteomes" id="UP000053766">
    <property type="component" value="Unassembled WGS sequence"/>
</dbReference>
<evidence type="ECO:0000313" key="4">
    <source>
        <dbReference type="Proteomes" id="UP000053766"/>
    </source>
</evidence>
<dbReference type="OrthoDB" id="5807451at2759"/>
<reference evidence="4" key="2">
    <citation type="journal article" date="2016" name="Sci. Rep.">
        <title>Dictyocaulus viviparus genome, variome and transcriptome elucidate lungworm biology and support future intervention.</title>
        <authorList>
            <person name="McNulty S.N."/>
            <person name="Strube C."/>
            <person name="Rosa B.A."/>
            <person name="Martin J.C."/>
            <person name="Tyagi R."/>
            <person name="Choi Y.J."/>
            <person name="Wang Q."/>
            <person name="Hallsworth Pepin K."/>
            <person name="Zhang X."/>
            <person name="Ozersky P."/>
            <person name="Wilson R.K."/>
            <person name="Sternberg P.W."/>
            <person name="Gasser R.B."/>
            <person name="Mitreva M."/>
        </authorList>
    </citation>
    <scope>NUCLEOTIDE SEQUENCE [LARGE SCALE GENOMIC DNA]</scope>
    <source>
        <strain evidence="4">HannoverDv2000</strain>
    </source>
</reference>
<feature type="region of interest" description="Disordered" evidence="1">
    <location>
        <begin position="260"/>
        <end position="301"/>
    </location>
</feature>
<feature type="compositionally biased region" description="Polar residues" evidence="1">
    <location>
        <begin position="271"/>
        <end position="301"/>
    </location>
</feature>
<keyword evidence="2" id="KW-0732">Signal</keyword>
<feature type="signal peptide" evidence="2">
    <location>
        <begin position="1"/>
        <end position="17"/>
    </location>
</feature>
<feature type="compositionally biased region" description="Low complexity" evidence="1">
    <location>
        <begin position="341"/>
        <end position="362"/>
    </location>
</feature>
<keyword evidence="4" id="KW-1185">Reference proteome</keyword>
<gene>
    <name evidence="3" type="ORF">DICVIV_12650</name>
</gene>
<proteinExistence type="predicted"/>
<organism evidence="3 4">
    <name type="scientific">Dictyocaulus viviparus</name>
    <name type="common">Bovine lungworm</name>
    <dbReference type="NCBI Taxonomy" id="29172"/>
    <lineage>
        <taxon>Eukaryota</taxon>
        <taxon>Metazoa</taxon>
        <taxon>Ecdysozoa</taxon>
        <taxon>Nematoda</taxon>
        <taxon>Chromadorea</taxon>
        <taxon>Rhabditida</taxon>
        <taxon>Rhabditina</taxon>
        <taxon>Rhabditomorpha</taxon>
        <taxon>Strongyloidea</taxon>
        <taxon>Metastrongylidae</taxon>
        <taxon>Dictyocaulus</taxon>
    </lineage>
</organism>
<feature type="region of interest" description="Disordered" evidence="1">
    <location>
        <begin position="341"/>
        <end position="372"/>
    </location>
</feature>
<dbReference type="EMBL" id="KN716838">
    <property type="protein sequence ID" value="KJH41374.1"/>
    <property type="molecule type" value="Genomic_DNA"/>
</dbReference>
<evidence type="ECO:0000256" key="1">
    <source>
        <dbReference type="SAM" id="MobiDB-lite"/>
    </source>
</evidence>
<reference evidence="3 4" key="1">
    <citation type="submission" date="2013-11" db="EMBL/GenBank/DDBJ databases">
        <title>Draft genome of the bovine lungworm Dictyocaulus viviparus.</title>
        <authorList>
            <person name="Mitreva M."/>
        </authorList>
    </citation>
    <scope>NUCLEOTIDE SEQUENCE [LARGE SCALE GENOMIC DNA]</scope>
    <source>
        <strain evidence="3 4">HannoverDv2000</strain>
    </source>
</reference>
<feature type="region of interest" description="Disordered" evidence="1">
    <location>
        <begin position="211"/>
        <end position="237"/>
    </location>
</feature>
<sequence length="392" mass="44730">MLFAILLLIFSISYTETIRIGRLLSPQSYDAQQIAINYPYQQQQQNYQGHSNGRAQYYPTYYDYYSQRHVIPHQYPESWTLNEYDSFDNYYRNSHGNGNPFSHSSHDHSSYSQRPENDMLISSFNENSEYLAHLLEYNTMSHESKEILPIVKHHEVVFTQDSMPLPNSKNYYPTPPPDCNEKANNGGRFNSPVIDIGEFFSSVTSSWKEMSSSSSPTTEYFMDKETSNGNGIGLTKSTSVEPLLDASFTDDNVSVNREFQQSNEQQKEENLFSSSTQSNEQMSRYEDTTSTSQLEENTVPDNVLSTTNIEDATSTLFIDKIIENSRNSEVINRFSDNITATTSTDEQDSSSTSQNFTSESISDNTIALRSPPLPKHVSEKLKQLGLHLIKMF</sequence>
<feature type="chain" id="PRO_5002335717" evidence="2">
    <location>
        <begin position="18"/>
        <end position="392"/>
    </location>
</feature>
<evidence type="ECO:0000256" key="2">
    <source>
        <dbReference type="SAM" id="SignalP"/>
    </source>
</evidence>
<accession>A0A0D8XCJ5</accession>
<name>A0A0D8XCJ5_DICVI</name>
<evidence type="ECO:0000313" key="3">
    <source>
        <dbReference type="EMBL" id="KJH41374.1"/>
    </source>
</evidence>
<protein>
    <submittedName>
        <fullName evidence="3">Uncharacterized protein</fullName>
    </submittedName>
</protein>
<dbReference type="AlphaFoldDB" id="A0A0D8XCJ5"/>